<accession>A0A6J1WKJ4</accession>
<dbReference type="PANTHER" id="PTHR11857:SF43">
    <property type="entry name" value="GEO07291P1-RELATED"/>
    <property type="match status" value="1"/>
</dbReference>
<keyword evidence="3" id="KW-0964">Secreted</keyword>
<dbReference type="RefSeq" id="XP_026755199.2">
    <property type="nucleotide sequence ID" value="XM_026899398.3"/>
</dbReference>
<dbReference type="Proteomes" id="UP001652740">
    <property type="component" value="Unplaced"/>
</dbReference>
<dbReference type="PANTHER" id="PTHR11857">
    <property type="entry name" value="ODORANT BINDING PROTEIN-RELATED"/>
    <property type="match status" value="1"/>
</dbReference>
<comment type="similarity">
    <text evidence="2">Belongs to the PBP/GOBP family.</text>
</comment>
<dbReference type="Pfam" id="PF01395">
    <property type="entry name" value="PBP_GOBP"/>
    <property type="match status" value="1"/>
</dbReference>
<proteinExistence type="inferred from homology"/>
<evidence type="ECO:0000256" key="3">
    <source>
        <dbReference type="ARBA" id="ARBA00022525"/>
    </source>
</evidence>
<dbReference type="KEGG" id="gmw:113515238"/>
<sequence length="171" mass="19293">MSRVLLLVVLAVQSFVFTELASVSKTGSDVKETDRDDYKNMTSTGLTTVFTESRSSETELDQAMNECNETFRVEMSYLESLNESGSFPDETDRTPKCYVRCVLEKTGVASEDGNYDPARTAVIFAGKRAGRPMNDIEEIATGCANRKESCKCERAYQYIKCMMETEIRKYE</sequence>
<gene>
    <name evidence="7" type="primary">LOC113515238</name>
</gene>
<dbReference type="AlphaFoldDB" id="A0A6J1WKJ4"/>
<dbReference type="GO" id="GO:0005615">
    <property type="term" value="C:extracellular space"/>
    <property type="evidence" value="ECO:0007669"/>
    <property type="project" value="TreeGrafter"/>
</dbReference>
<feature type="signal peptide" evidence="5">
    <location>
        <begin position="1"/>
        <end position="18"/>
    </location>
</feature>
<evidence type="ECO:0000256" key="1">
    <source>
        <dbReference type="ARBA" id="ARBA00004613"/>
    </source>
</evidence>
<keyword evidence="4 5" id="KW-0732">Signal</keyword>
<organism evidence="6 7">
    <name type="scientific">Galleria mellonella</name>
    <name type="common">Greater wax moth</name>
    <dbReference type="NCBI Taxonomy" id="7137"/>
    <lineage>
        <taxon>Eukaryota</taxon>
        <taxon>Metazoa</taxon>
        <taxon>Ecdysozoa</taxon>
        <taxon>Arthropoda</taxon>
        <taxon>Hexapoda</taxon>
        <taxon>Insecta</taxon>
        <taxon>Pterygota</taxon>
        <taxon>Neoptera</taxon>
        <taxon>Endopterygota</taxon>
        <taxon>Lepidoptera</taxon>
        <taxon>Glossata</taxon>
        <taxon>Ditrysia</taxon>
        <taxon>Pyraloidea</taxon>
        <taxon>Pyralidae</taxon>
        <taxon>Galleriinae</taxon>
        <taxon>Galleria</taxon>
    </lineage>
</organism>
<evidence type="ECO:0000256" key="4">
    <source>
        <dbReference type="ARBA" id="ARBA00022729"/>
    </source>
</evidence>
<evidence type="ECO:0000313" key="7">
    <source>
        <dbReference type="RefSeq" id="XP_026755199.2"/>
    </source>
</evidence>
<dbReference type="GO" id="GO:0007608">
    <property type="term" value="P:sensory perception of smell"/>
    <property type="evidence" value="ECO:0007669"/>
    <property type="project" value="TreeGrafter"/>
</dbReference>
<dbReference type="InterPro" id="IPR006170">
    <property type="entry name" value="PBP/GOBP"/>
</dbReference>
<protein>
    <submittedName>
        <fullName evidence="7">General odorant-binding protein 84a</fullName>
    </submittedName>
</protein>
<dbReference type="Gene3D" id="1.10.238.20">
    <property type="entry name" value="Pheromone/general odorant binding protein domain"/>
    <property type="match status" value="1"/>
</dbReference>
<name>A0A6J1WKJ4_GALME</name>
<comment type="subcellular location">
    <subcellularLocation>
        <location evidence="1">Secreted</location>
    </subcellularLocation>
</comment>
<evidence type="ECO:0000256" key="5">
    <source>
        <dbReference type="SAM" id="SignalP"/>
    </source>
</evidence>
<dbReference type="GeneID" id="113515238"/>
<evidence type="ECO:0000256" key="2">
    <source>
        <dbReference type="ARBA" id="ARBA00008098"/>
    </source>
</evidence>
<dbReference type="CDD" id="cd23992">
    <property type="entry name" value="PBP_GOBP"/>
    <property type="match status" value="1"/>
</dbReference>
<feature type="chain" id="PRO_5046135611" evidence="5">
    <location>
        <begin position="19"/>
        <end position="171"/>
    </location>
</feature>
<dbReference type="GO" id="GO:0005549">
    <property type="term" value="F:odorant binding"/>
    <property type="evidence" value="ECO:0007669"/>
    <property type="project" value="InterPro"/>
</dbReference>
<keyword evidence="6" id="KW-1185">Reference proteome</keyword>
<dbReference type="SMART" id="SM00708">
    <property type="entry name" value="PhBP"/>
    <property type="match status" value="1"/>
</dbReference>
<dbReference type="InterPro" id="IPR036728">
    <property type="entry name" value="PBP_GOBP_sf"/>
</dbReference>
<dbReference type="FunCoup" id="A0A6J1WKJ4">
    <property type="interactions" value="23"/>
</dbReference>
<dbReference type="InParanoid" id="A0A6J1WKJ4"/>
<evidence type="ECO:0000313" key="6">
    <source>
        <dbReference type="Proteomes" id="UP001652740"/>
    </source>
</evidence>
<dbReference type="SUPFAM" id="SSF47565">
    <property type="entry name" value="Insect pheromone/odorant-binding proteins"/>
    <property type="match status" value="1"/>
</dbReference>
<reference evidence="7" key="1">
    <citation type="submission" date="2025-08" db="UniProtKB">
        <authorList>
            <consortium name="RefSeq"/>
        </authorList>
    </citation>
    <scope>IDENTIFICATION</scope>
    <source>
        <tissue evidence="7">Whole larvae</tissue>
    </source>
</reference>